<sequence length="437" mass="50334">MMETELICKVHKGFTSLWWDEFVSNTGNLEEHYVVESGLSEKEIENLNVVIEDVLKKAIKDKKNQDYLGVWKNGKQEARQIEFLSDNPIGQQEGVKEWKERVLKNDKLGLILNNAESHSDELSNIIMKYMSPYIEKYGFPVNGINTTIVAGDNEWDSLGIHKSSKGTYSLQINLSDFVKEAYVWTDEKIKELGFNGEVISENFKEFIKNYSDKYSFSKGEIYSMSGNYAHTEKNNGFSVGLIIDINRLTEKELINNLWFKLGNELFSKNFTGDKATILPSYQEENHSEYIKKLLKGIRYRNIDTNQSIQDALRICFLEHKLSLASNQGLQTPPVVNTNTSYQEFKKALVNKSIVAANNCKILCYEEKEHLYLFIRGRKFKMMQSEGVISIIKTLNEGECLSYSTLKENFFNGWGDEPVLMFLHLLFKNKGVKLQLSK</sequence>
<keyword evidence="2" id="KW-1185">Reference proteome</keyword>
<evidence type="ECO:0000313" key="2">
    <source>
        <dbReference type="Proteomes" id="UP001596997"/>
    </source>
</evidence>
<reference evidence="2" key="1">
    <citation type="journal article" date="2019" name="Int. J. Syst. Evol. Microbiol.">
        <title>The Global Catalogue of Microorganisms (GCM) 10K type strain sequencing project: providing services to taxonomists for standard genome sequencing and annotation.</title>
        <authorList>
            <consortium name="The Broad Institute Genomics Platform"/>
            <consortium name="The Broad Institute Genome Sequencing Center for Infectious Disease"/>
            <person name="Wu L."/>
            <person name="Ma J."/>
        </authorList>
    </citation>
    <scope>NUCLEOTIDE SEQUENCE [LARGE SCALE GENOMIC DNA]</scope>
    <source>
        <strain evidence="2">CCUG 62114</strain>
    </source>
</reference>
<comment type="caution">
    <text evidence="1">The sequence shown here is derived from an EMBL/GenBank/DDBJ whole genome shotgun (WGS) entry which is preliminary data.</text>
</comment>
<dbReference type="Proteomes" id="UP001596997">
    <property type="component" value="Unassembled WGS sequence"/>
</dbReference>
<dbReference type="RefSeq" id="WP_377714728.1">
    <property type="nucleotide sequence ID" value="NZ_JBHTJM010000006.1"/>
</dbReference>
<protein>
    <submittedName>
        <fullName evidence="1">Uncharacterized protein</fullName>
    </submittedName>
</protein>
<accession>A0ABW3I1J3</accession>
<dbReference type="EMBL" id="JBHTJM010000006">
    <property type="protein sequence ID" value="MFD0963729.1"/>
    <property type="molecule type" value="Genomic_DNA"/>
</dbReference>
<gene>
    <name evidence="1" type="ORF">ACFQ1O_06905</name>
</gene>
<proteinExistence type="predicted"/>
<organism evidence="1 2">
    <name type="scientific">Pseudofulvibacter geojedonensis</name>
    <dbReference type="NCBI Taxonomy" id="1123758"/>
    <lineage>
        <taxon>Bacteria</taxon>
        <taxon>Pseudomonadati</taxon>
        <taxon>Bacteroidota</taxon>
        <taxon>Flavobacteriia</taxon>
        <taxon>Flavobacteriales</taxon>
        <taxon>Flavobacteriaceae</taxon>
        <taxon>Pseudofulvibacter</taxon>
    </lineage>
</organism>
<name>A0ABW3I1J3_9FLAO</name>
<evidence type="ECO:0000313" key="1">
    <source>
        <dbReference type="EMBL" id="MFD0963729.1"/>
    </source>
</evidence>